<sequence>MSTMSYVSLADLNSSELLKIYKEYVRAASAIERRLVVEQADHHERILWRNIGFYSGRHALFKNKLREARFNLLLQEMNIAPVFVENWLTTLRKKSNFGELPPFRS</sequence>
<comment type="caution">
    <text evidence="1">The sequence shown here is derived from an EMBL/GenBank/DDBJ whole genome shotgun (WGS) entry which is preliminary data.</text>
</comment>
<dbReference type="AlphaFoldDB" id="A0A2A2L333"/>
<gene>
    <name evidence="1" type="ORF">WR25_17455</name>
</gene>
<reference evidence="1 2" key="1">
    <citation type="journal article" date="2017" name="Curr. Biol.">
        <title>Genome architecture and evolution of a unichromosomal asexual nematode.</title>
        <authorList>
            <person name="Fradin H."/>
            <person name="Zegar C."/>
            <person name="Gutwein M."/>
            <person name="Lucas J."/>
            <person name="Kovtun M."/>
            <person name="Corcoran D."/>
            <person name="Baugh L.R."/>
            <person name="Kiontke K."/>
            <person name="Gunsalus K."/>
            <person name="Fitch D.H."/>
            <person name="Piano F."/>
        </authorList>
    </citation>
    <scope>NUCLEOTIDE SEQUENCE [LARGE SCALE GENOMIC DNA]</scope>
    <source>
        <strain evidence="1">PF1309</strain>
    </source>
</reference>
<accession>A0A2A2L333</accession>
<evidence type="ECO:0000313" key="2">
    <source>
        <dbReference type="Proteomes" id="UP000218231"/>
    </source>
</evidence>
<organism evidence="1 2">
    <name type="scientific">Diploscapter pachys</name>
    <dbReference type="NCBI Taxonomy" id="2018661"/>
    <lineage>
        <taxon>Eukaryota</taxon>
        <taxon>Metazoa</taxon>
        <taxon>Ecdysozoa</taxon>
        <taxon>Nematoda</taxon>
        <taxon>Chromadorea</taxon>
        <taxon>Rhabditida</taxon>
        <taxon>Rhabditina</taxon>
        <taxon>Rhabditomorpha</taxon>
        <taxon>Rhabditoidea</taxon>
        <taxon>Rhabditidae</taxon>
        <taxon>Diploscapter</taxon>
    </lineage>
</organism>
<name>A0A2A2L333_9BILA</name>
<protein>
    <submittedName>
        <fullName evidence="1">Uncharacterized protein</fullName>
    </submittedName>
</protein>
<evidence type="ECO:0000313" key="1">
    <source>
        <dbReference type="EMBL" id="PAV80661.1"/>
    </source>
</evidence>
<proteinExistence type="predicted"/>
<dbReference type="EMBL" id="LIAE01007229">
    <property type="protein sequence ID" value="PAV80661.1"/>
    <property type="molecule type" value="Genomic_DNA"/>
</dbReference>
<dbReference type="Proteomes" id="UP000218231">
    <property type="component" value="Unassembled WGS sequence"/>
</dbReference>
<keyword evidence="2" id="KW-1185">Reference proteome</keyword>